<evidence type="ECO:0000313" key="1">
    <source>
        <dbReference type="EMBL" id="TCK26581.1"/>
    </source>
</evidence>
<proteinExistence type="predicted"/>
<sequence length="400" mass="43396">MVSGLVMRDVMLLALRLDRLVPGLLDGPVPDAALARHVADEPAADPRLLARRARTLVAELPASGLPPRRARYVEAQLRALECRARLVAGDDVGFADEVAATYGVDVRCEDPDRYRAAHRRLAELLPGRGPLASRLSAHREADRIPPDRLADAVEAMAAHLREPVVDRIGLPDGESVTWEVADGRPWTAFTHHLGGGRSRIAVDASAHLRRGQLLPLVAHEAYPGHHTQYCHAAAAGDSLPELRLRLVHSPQGLLAEGAAEAAHHVLPGPGWGSDAEHVLAGIGLPLDGGLAEAVEDALDDLGRVRQDAAVLRYARGAGPDEVLAHLRRWLLIDEARARRMLGFLDHPHWRTYATAYAEGRPLVTEWLRRPGTDPVDGLRRLLDEPITPGDLRDDLARAAG</sequence>
<dbReference type="OrthoDB" id="140419at2"/>
<organism evidence="1 2">
    <name type="scientific">Pseudonocardia endophytica</name>
    <dbReference type="NCBI Taxonomy" id="401976"/>
    <lineage>
        <taxon>Bacteria</taxon>
        <taxon>Bacillati</taxon>
        <taxon>Actinomycetota</taxon>
        <taxon>Actinomycetes</taxon>
        <taxon>Pseudonocardiales</taxon>
        <taxon>Pseudonocardiaceae</taxon>
        <taxon>Pseudonocardia</taxon>
    </lineage>
</organism>
<evidence type="ECO:0008006" key="3">
    <source>
        <dbReference type="Google" id="ProtNLM"/>
    </source>
</evidence>
<dbReference type="Proteomes" id="UP000295560">
    <property type="component" value="Unassembled WGS sequence"/>
</dbReference>
<keyword evidence="2" id="KW-1185">Reference proteome</keyword>
<dbReference type="EMBL" id="SMFZ01000001">
    <property type="protein sequence ID" value="TCK26581.1"/>
    <property type="molecule type" value="Genomic_DNA"/>
</dbReference>
<reference evidence="1 2" key="1">
    <citation type="submission" date="2019-03" db="EMBL/GenBank/DDBJ databases">
        <title>Sequencing the genomes of 1000 actinobacteria strains.</title>
        <authorList>
            <person name="Klenk H.-P."/>
        </authorList>
    </citation>
    <scope>NUCLEOTIDE SEQUENCE [LARGE SCALE GENOMIC DNA]</scope>
    <source>
        <strain evidence="1 2">DSM 44969</strain>
    </source>
</reference>
<protein>
    <recommendedName>
        <fullName evidence="3">DUF885 domain-containing protein</fullName>
    </recommendedName>
</protein>
<comment type="caution">
    <text evidence="1">The sequence shown here is derived from an EMBL/GenBank/DDBJ whole genome shotgun (WGS) entry which is preliminary data.</text>
</comment>
<name>A0A4R1HYG9_PSEEN</name>
<evidence type="ECO:0000313" key="2">
    <source>
        <dbReference type="Proteomes" id="UP000295560"/>
    </source>
</evidence>
<accession>A0A4R1HYG9</accession>
<dbReference type="RefSeq" id="WP_132424036.1">
    <property type="nucleotide sequence ID" value="NZ_SMFZ01000001.1"/>
</dbReference>
<dbReference type="AlphaFoldDB" id="A0A4R1HYG9"/>
<gene>
    <name evidence="1" type="ORF">EV378_2419</name>
</gene>